<dbReference type="PANTHER" id="PTHR22807:SF61">
    <property type="entry name" value="NOL1_NOP2_SUN FAMILY PROTEIN _ ANTITERMINATION NUSB DOMAIN-CONTAINING PROTEIN"/>
    <property type="match status" value="1"/>
</dbReference>
<evidence type="ECO:0000313" key="8">
    <source>
        <dbReference type="EMBL" id="WFR95179.1"/>
    </source>
</evidence>
<dbReference type="InterPro" id="IPR029063">
    <property type="entry name" value="SAM-dependent_MTases_sf"/>
</dbReference>
<dbReference type="PROSITE" id="PS51686">
    <property type="entry name" value="SAM_MT_RSMB_NOP"/>
    <property type="match status" value="1"/>
</dbReference>
<keyword evidence="2 5" id="KW-0808">Transferase</keyword>
<gene>
    <name evidence="8" type="ORF">PR017_15485</name>
</gene>
<keyword evidence="3 5" id="KW-0949">S-adenosyl-L-methionine</keyword>
<keyword evidence="1 5" id="KW-0489">Methyltransferase</keyword>
<feature type="active site" description="Nucleophile" evidence="5">
    <location>
        <position position="404"/>
    </location>
</feature>
<dbReference type="GO" id="GO:0006355">
    <property type="term" value="P:regulation of DNA-templated transcription"/>
    <property type="evidence" value="ECO:0007669"/>
    <property type="project" value="InterPro"/>
</dbReference>
<dbReference type="GO" id="GO:0001510">
    <property type="term" value="P:RNA methylation"/>
    <property type="evidence" value="ECO:0007669"/>
    <property type="project" value="InterPro"/>
</dbReference>
<evidence type="ECO:0000256" key="2">
    <source>
        <dbReference type="ARBA" id="ARBA00022679"/>
    </source>
</evidence>
<dbReference type="EMBL" id="CP117255">
    <property type="protein sequence ID" value="WFR95179.1"/>
    <property type="molecule type" value="Genomic_DNA"/>
</dbReference>
<evidence type="ECO:0000256" key="3">
    <source>
        <dbReference type="ARBA" id="ARBA00022691"/>
    </source>
</evidence>
<dbReference type="InterPro" id="IPR006027">
    <property type="entry name" value="NusB_RsmB_TIM44"/>
</dbReference>
<dbReference type="Pfam" id="PF01029">
    <property type="entry name" value="NusB"/>
    <property type="match status" value="1"/>
</dbReference>
<feature type="binding site" evidence="5">
    <location>
        <position position="309"/>
    </location>
    <ligand>
        <name>S-adenosyl-L-methionine</name>
        <dbReference type="ChEBI" id="CHEBI:59789"/>
    </ligand>
</feature>
<evidence type="ECO:0000256" key="1">
    <source>
        <dbReference type="ARBA" id="ARBA00022603"/>
    </source>
</evidence>
<dbReference type="FunFam" id="3.40.50.150:FF:000257">
    <property type="entry name" value="16S rRNA methyltransferase"/>
    <property type="match status" value="1"/>
</dbReference>
<feature type="domain" description="SAM-dependent MTase RsmB/NOP-type" evidence="7">
    <location>
        <begin position="195"/>
        <end position="476"/>
    </location>
</feature>
<feature type="binding site" evidence="5">
    <location>
        <position position="335"/>
    </location>
    <ligand>
        <name>S-adenosyl-L-methionine</name>
        <dbReference type="ChEBI" id="CHEBI:59789"/>
    </ligand>
</feature>
<dbReference type="Gene3D" id="1.10.940.10">
    <property type="entry name" value="NusB-like"/>
    <property type="match status" value="1"/>
</dbReference>
<dbReference type="Gene3D" id="3.40.50.150">
    <property type="entry name" value="Vaccinia Virus protein VP39"/>
    <property type="match status" value="1"/>
</dbReference>
<evidence type="ECO:0000256" key="6">
    <source>
        <dbReference type="SAM" id="MobiDB-lite"/>
    </source>
</evidence>
<dbReference type="SUPFAM" id="SSF48013">
    <property type="entry name" value="NusB-like"/>
    <property type="match status" value="1"/>
</dbReference>
<dbReference type="InterPro" id="IPR001678">
    <property type="entry name" value="MeTrfase_RsmB-F_NOP2_dom"/>
</dbReference>
<dbReference type="Pfam" id="PF01189">
    <property type="entry name" value="Methyltr_RsmB-F"/>
    <property type="match status" value="1"/>
</dbReference>
<dbReference type="PRINTS" id="PR02008">
    <property type="entry name" value="RCMTFAMILY"/>
</dbReference>
<dbReference type="GO" id="GO:0003723">
    <property type="term" value="F:RNA binding"/>
    <property type="evidence" value="ECO:0007669"/>
    <property type="project" value="UniProtKB-UniRule"/>
</dbReference>
<dbReference type="Proteomes" id="UP000249499">
    <property type="component" value="Chromosome"/>
</dbReference>
<dbReference type="InterPro" id="IPR023267">
    <property type="entry name" value="RCMT"/>
</dbReference>
<dbReference type="AlphaFoldDB" id="A0AAF1K6T4"/>
<keyword evidence="9" id="KW-1185">Reference proteome</keyword>
<evidence type="ECO:0000259" key="7">
    <source>
        <dbReference type="PROSITE" id="PS51686"/>
    </source>
</evidence>
<dbReference type="GO" id="GO:0008173">
    <property type="term" value="F:RNA methyltransferase activity"/>
    <property type="evidence" value="ECO:0007669"/>
    <property type="project" value="InterPro"/>
</dbReference>
<comment type="similarity">
    <text evidence="5">Belongs to the class I-like SAM-binding methyltransferase superfamily. RsmB/NOP family.</text>
</comment>
<name>A0AAF1K6T4_9HYPH</name>
<evidence type="ECO:0000256" key="5">
    <source>
        <dbReference type="PROSITE-ProRule" id="PRU01023"/>
    </source>
</evidence>
<evidence type="ECO:0000313" key="9">
    <source>
        <dbReference type="Proteomes" id="UP000249499"/>
    </source>
</evidence>
<feature type="region of interest" description="Disordered" evidence="6">
    <location>
        <begin position="1"/>
        <end position="43"/>
    </location>
</feature>
<feature type="binding site" evidence="5">
    <location>
        <begin position="288"/>
        <end position="294"/>
    </location>
    <ligand>
        <name>S-adenosyl-L-methionine</name>
        <dbReference type="ChEBI" id="CHEBI:59789"/>
    </ligand>
</feature>
<reference evidence="8 9" key="1">
    <citation type="journal article" date="2018" name="Sci. Rep.">
        <title>Rhizobium tumorigenes sp. nov., a novel plant tumorigenic bacterium isolated from cane gall tumors on thornless blackberry.</title>
        <authorList>
            <person name="Kuzmanovi N."/>
            <person name="Smalla K."/>
            <person name="Gronow S."/>
            <person name="PuBawska J."/>
        </authorList>
    </citation>
    <scope>NUCLEOTIDE SEQUENCE [LARGE SCALE GENOMIC DNA]</scope>
    <source>
        <strain evidence="8 9">1078</strain>
    </source>
</reference>
<protein>
    <submittedName>
        <fullName evidence="8">RsmB/NOP family class I SAM-dependent RNA methyltransferase</fullName>
    </submittedName>
</protein>
<feature type="binding site" evidence="5">
    <location>
        <position position="351"/>
    </location>
    <ligand>
        <name>S-adenosyl-L-methionine</name>
        <dbReference type="ChEBI" id="CHEBI:59789"/>
    </ligand>
</feature>
<dbReference type="RefSeq" id="WP_164498259.1">
    <property type="nucleotide sequence ID" value="NZ_CP117255.1"/>
</dbReference>
<sequence>MTSDDSKSAGRRPARPQAGSQGNTNDGERRTSRPADSGPVKPGLAARAAASKILAAVIDRKTPLDGMLDGDHGNPAYRVLEDNDRALVRAILNSALRHLPRIEAAIASLIDAPLPEGARALHHVLVVAAAQMLYLDIPDHSAVDLAVEQANQDPRNRRFAKLVNAVLRRMGREKDDILERTASIPAMPAWFLSRLEQAYGRAAALAISDTQLQPAAIDLTVKSDPEGWAERLNGMVLPTGSVRLAAFDGTIPGLEGFADGEWWVQDAAASIPAKLFDSLAGKRVVDLCAAPGGKTAQLVMAGGKVTALDQSESRLRRLSSNLARLGLEAETLVADMAKFAPDDLFDAALLDAPCSSTGTTRRHPDVLWTKGRDDIAKLAALQERLLRHALTLVKPGGTVVFSNCSLDPSEGEDIVARILADSPDVERIAIRPEDWPGLETAISSDGDFRTTPAMLALPEGFLPGLDGFFASVLRRRS</sequence>
<organism evidence="8 9">
    <name type="scientific">Rhizobium tumorigenes</name>
    <dbReference type="NCBI Taxonomy" id="2041385"/>
    <lineage>
        <taxon>Bacteria</taxon>
        <taxon>Pseudomonadati</taxon>
        <taxon>Pseudomonadota</taxon>
        <taxon>Alphaproteobacteria</taxon>
        <taxon>Hyphomicrobiales</taxon>
        <taxon>Rhizobiaceae</taxon>
        <taxon>Rhizobium/Agrobacterium group</taxon>
        <taxon>Rhizobium</taxon>
    </lineage>
</organism>
<keyword evidence="4 5" id="KW-0694">RNA-binding</keyword>
<dbReference type="InterPro" id="IPR049560">
    <property type="entry name" value="MeTrfase_RsmB-F_NOP2_cat"/>
</dbReference>
<dbReference type="PANTHER" id="PTHR22807">
    <property type="entry name" value="NOP2 YEAST -RELATED NOL1/NOP2/FMU SUN DOMAIN-CONTAINING"/>
    <property type="match status" value="1"/>
</dbReference>
<dbReference type="InterPro" id="IPR035926">
    <property type="entry name" value="NusB-like_sf"/>
</dbReference>
<accession>A0AAF1K6T4</accession>
<dbReference type="CDD" id="cd02440">
    <property type="entry name" value="AdoMet_MTases"/>
    <property type="match status" value="1"/>
</dbReference>
<reference evidence="9" key="2">
    <citation type="journal article" date="2023" name="MicrobiologyOpen">
        <title>Genomics of the tumorigenes clade of the family Rhizobiaceae and description of Rhizobium rhododendri sp. nov.</title>
        <authorList>
            <person name="Kuzmanovic N."/>
            <person name="diCenzo G.C."/>
            <person name="Bunk B."/>
            <person name="Sproeer C."/>
            <person name="Fruehling A."/>
            <person name="Neumann-Schaal M."/>
            <person name="Overmann J."/>
            <person name="Smalla K."/>
        </authorList>
    </citation>
    <scope>NUCLEOTIDE SEQUENCE [LARGE SCALE GENOMIC DNA]</scope>
    <source>
        <strain evidence="9">1078</strain>
    </source>
</reference>
<dbReference type="KEGG" id="rtu:PR017_15485"/>
<evidence type="ECO:0000256" key="4">
    <source>
        <dbReference type="ARBA" id="ARBA00022884"/>
    </source>
</evidence>
<dbReference type="SUPFAM" id="SSF53335">
    <property type="entry name" value="S-adenosyl-L-methionine-dependent methyltransferases"/>
    <property type="match status" value="1"/>
</dbReference>
<proteinExistence type="inferred from homology"/>